<evidence type="ECO:0000256" key="2">
    <source>
        <dbReference type="ARBA" id="ARBA00038225"/>
    </source>
</evidence>
<name>A0A1W4WV33_AGRPL</name>
<dbReference type="PANTHER" id="PTHR11075">
    <property type="entry name" value="PEPTIDE CHAIN RELEASE FACTOR"/>
    <property type="match status" value="1"/>
</dbReference>
<dbReference type="RefSeq" id="XP_018323920.1">
    <property type="nucleotide sequence ID" value="XM_018468418.1"/>
</dbReference>
<organism evidence="7 8">
    <name type="scientific">Agrilus planipennis</name>
    <name type="common">Emerald ash borer</name>
    <name type="synonym">Agrilus marcopoli</name>
    <dbReference type="NCBI Taxonomy" id="224129"/>
    <lineage>
        <taxon>Eukaryota</taxon>
        <taxon>Metazoa</taxon>
        <taxon>Ecdysozoa</taxon>
        <taxon>Arthropoda</taxon>
        <taxon>Hexapoda</taxon>
        <taxon>Insecta</taxon>
        <taxon>Pterygota</taxon>
        <taxon>Neoptera</taxon>
        <taxon>Endopterygota</taxon>
        <taxon>Coleoptera</taxon>
        <taxon>Polyphaga</taxon>
        <taxon>Elateriformia</taxon>
        <taxon>Buprestoidea</taxon>
        <taxon>Buprestidae</taxon>
        <taxon>Agrilinae</taxon>
        <taxon>Agrilus</taxon>
    </lineage>
</organism>
<dbReference type="AlphaFoldDB" id="A0A1W4WV33"/>
<dbReference type="SUPFAM" id="SSF110916">
    <property type="entry name" value="Peptidyl-tRNA hydrolase domain-like"/>
    <property type="match status" value="1"/>
</dbReference>
<keyword evidence="7" id="KW-1185">Reference proteome</keyword>
<reference evidence="8" key="1">
    <citation type="submission" date="2025-08" db="UniProtKB">
        <authorList>
            <consortium name="RefSeq"/>
        </authorList>
    </citation>
    <scope>IDENTIFICATION</scope>
    <source>
        <tissue evidence="8">Entire body</tissue>
    </source>
</reference>
<dbReference type="EC" id="3.1.1.29" evidence="1"/>
<dbReference type="GO" id="GO:0005762">
    <property type="term" value="C:mitochondrial large ribosomal subunit"/>
    <property type="evidence" value="ECO:0007669"/>
    <property type="project" value="TreeGrafter"/>
</dbReference>
<dbReference type="PANTHER" id="PTHR11075:SF54">
    <property type="entry name" value="LARGE RIBOSOMAL SUBUNIT PROTEIN ML62"/>
    <property type="match status" value="1"/>
</dbReference>
<dbReference type="Gene3D" id="3.30.160.20">
    <property type="match status" value="1"/>
</dbReference>
<dbReference type="PROSITE" id="PS00745">
    <property type="entry name" value="RF_PROK_I"/>
    <property type="match status" value="1"/>
</dbReference>
<feature type="domain" description="Prokaryotic-type class I peptide chain release factors" evidence="6">
    <location>
        <begin position="70"/>
        <end position="86"/>
    </location>
</feature>
<dbReference type="GeneID" id="108736121"/>
<protein>
    <recommendedName>
        <fullName evidence="3">Large ribosomal subunit protein mL62</fullName>
        <ecNumber evidence="1">3.1.1.29</ecNumber>
    </recommendedName>
    <alternativeName>
        <fullName evidence="4">Peptidyl-tRNA hydrolase ICT1, mitochondrial</fullName>
    </alternativeName>
</protein>
<dbReference type="STRING" id="224129.A0A1W4WV33"/>
<dbReference type="InterPro" id="IPR052104">
    <property type="entry name" value="Mito_Release_Factor_mL62"/>
</dbReference>
<dbReference type="GO" id="GO:0016150">
    <property type="term" value="F:translation release factor activity, codon nonspecific"/>
    <property type="evidence" value="ECO:0007669"/>
    <property type="project" value="TreeGrafter"/>
</dbReference>
<evidence type="ECO:0000313" key="8">
    <source>
        <dbReference type="RefSeq" id="XP_018323920.1"/>
    </source>
</evidence>
<dbReference type="InParanoid" id="A0A1W4WV33"/>
<dbReference type="KEGG" id="apln:108736121"/>
<dbReference type="GO" id="GO:0070126">
    <property type="term" value="P:mitochondrial translational termination"/>
    <property type="evidence" value="ECO:0007669"/>
    <property type="project" value="TreeGrafter"/>
</dbReference>
<evidence type="ECO:0000256" key="5">
    <source>
        <dbReference type="SAM" id="MobiDB-lite"/>
    </source>
</evidence>
<keyword evidence="8" id="KW-0378">Hydrolase</keyword>
<evidence type="ECO:0000259" key="6">
    <source>
        <dbReference type="PROSITE" id="PS00745"/>
    </source>
</evidence>
<accession>A0A1W4WV33</accession>
<comment type="similarity">
    <text evidence="2">Belongs to the prokaryotic/mitochondrial release factor family. Mitochondrion-specific ribosomal protein mL62 subfamily.</text>
</comment>
<dbReference type="Pfam" id="PF00472">
    <property type="entry name" value="RF-1"/>
    <property type="match status" value="1"/>
</dbReference>
<evidence type="ECO:0000313" key="7">
    <source>
        <dbReference type="Proteomes" id="UP000192223"/>
    </source>
</evidence>
<dbReference type="InterPro" id="IPR000352">
    <property type="entry name" value="Pep_chain_release_fac_I"/>
</dbReference>
<gene>
    <name evidence="8" type="primary">LOC108736121</name>
</gene>
<dbReference type="GO" id="GO:0004045">
    <property type="term" value="F:peptidyl-tRNA hydrolase activity"/>
    <property type="evidence" value="ECO:0007669"/>
    <property type="project" value="UniProtKB-EC"/>
</dbReference>
<proteinExistence type="inferred from homology"/>
<dbReference type="FunFam" id="3.30.160.20:FF:000046">
    <property type="entry name" value="Peptidyl-tRNA hydrolase ICT1"/>
    <property type="match status" value="1"/>
</dbReference>
<evidence type="ECO:0000256" key="4">
    <source>
        <dbReference type="ARBA" id="ARBA00041531"/>
    </source>
</evidence>
<sequence>MSILKNGSLLECCKNGIFLFRQLSSYKSAISLANMYPQSSLKLSTVKPPPQKEEFNGYIPIDDLVITYSRSTGPGGQNVNKVNTKVDLRFHLETAKWLNDNVKKNLAEQLRSKITKDGFLVFKSDLTRFQQMNVADCLEKLRTAIREASKDKSSNISSETEELIRRRKEKAARERLTIKRHRSQIKADRQGPELTDL</sequence>
<dbReference type="OrthoDB" id="270639at2759"/>
<feature type="region of interest" description="Disordered" evidence="5">
    <location>
        <begin position="178"/>
        <end position="197"/>
    </location>
</feature>
<evidence type="ECO:0000256" key="1">
    <source>
        <dbReference type="ARBA" id="ARBA00013260"/>
    </source>
</evidence>
<evidence type="ECO:0000256" key="3">
    <source>
        <dbReference type="ARBA" id="ARBA00039441"/>
    </source>
</evidence>
<dbReference type="Proteomes" id="UP000192223">
    <property type="component" value="Unplaced"/>
</dbReference>
<dbReference type="FunCoup" id="A0A1W4WV33">
    <property type="interactions" value="1413"/>
</dbReference>